<feature type="compositionally biased region" description="Pro residues" evidence="1">
    <location>
        <begin position="286"/>
        <end position="298"/>
    </location>
</feature>
<organism evidence="2 3">
    <name type="scientific">Skeletonema marinoi</name>
    <dbReference type="NCBI Taxonomy" id="267567"/>
    <lineage>
        <taxon>Eukaryota</taxon>
        <taxon>Sar</taxon>
        <taxon>Stramenopiles</taxon>
        <taxon>Ochrophyta</taxon>
        <taxon>Bacillariophyta</taxon>
        <taxon>Coscinodiscophyceae</taxon>
        <taxon>Thalassiosirophycidae</taxon>
        <taxon>Thalassiosirales</taxon>
        <taxon>Skeletonemataceae</taxon>
        <taxon>Skeletonema</taxon>
        <taxon>Skeletonema marinoi-dohrnii complex</taxon>
    </lineage>
</organism>
<comment type="caution">
    <text evidence="2">The sequence shown here is derived from an EMBL/GenBank/DDBJ whole genome shotgun (WGS) entry which is preliminary data.</text>
</comment>
<evidence type="ECO:0000313" key="2">
    <source>
        <dbReference type="EMBL" id="KAK1736699.1"/>
    </source>
</evidence>
<protein>
    <recommendedName>
        <fullName evidence="4">HMG box domain-containing protein</fullName>
    </recommendedName>
</protein>
<evidence type="ECO:0008006" key="4">
    <source>
        <dbReference type="Google" id="ProtNLM"/>
    </source>
</evidence>
<dbReference type="Gene3D" id="1.10.30.10">
    <property type="entry name" value="High mobility group box domain"/>
    <property type="match status" value="1"/>
</dbReference>
<evidence type="ECO:0000256" key="1">
    <source>
        <dbReference type="SAM" id="MobiDB-lite"/>
    </source>
</evidence>
<dbReference type="Proteomes" id="UP001224775">
    <property type="component" value="Unassembled WGS sequence"/>
</dbReference>
<keyword evidence="3" id="KW-1185">Reference proteome</keyword>
<gene>
    <name evidence="2" type="ORF">QTG54_012721</name>
</gene>
<dbReference type="InterPro" id="IPR036910">
    <property type="entry name" value="HMG_box_dom_sf"/>
</dbReference>
<feature type="compositionally biased region" description="Basic and acidic residues" evidence="1">
    <location>
        <begin position="317"/>
        <end position="342"/>
    </location>
</feature>
<reference evidence="2" key="1">
    <citation type="submission" date="2023-06" db="EMBL/GenBank/DDBJ databases">
        <title>Survivors Of The Sea: Transcriptome response of Skeletonema marinoi to long-term dormancy.</title>
        <authorList>
            <person name="Pinder M.I.M."/>
            <person name="Kourtchenko O."/>
            <person name="Robertson E.K."/>
            <person name="Larsson T."/>
            <person name="Maumus F."/>
            <person name="Osuna-Cruz C.M."/>
            <person name="Vancaester E."/>
            <person name="Stenow R."/>
            <person name="Vandepoele K."/>
            <person name="Ploug H."/>
            <person name="Bruchert V."/>
            <person name="Godhe A."/>
            <person name="Topel M."/>
        </authorList>
    </citation>
    <scope>NUCLEOTIDE SEQUENCE</scope>
    <source>
        <strain evidence="2">R05AC</strain>
    </source>
</reference>
<evidence type="ECO:0000313" key="3">
    <source>
        <dbReference type="Proteomes" id="UP001224775"/>
    </source>
</evidence>
<dbReference type="AlphaFoldDB" id="A0AAD8XZV7"/>
<sequence>MATTVSPNNSMPKPFSHQIGNMPFEKAHAVIASPRMPPTTMWQVDKTCASGKLKPKRPYTPYNLFYLLERELVVQKINGPPKSNGIKRKHVGVAPREEDQIKPSSRYDGIVFKPYWYDPDMKEKRKHRKTHGMISFKELTGIISANWATVDKETKDYVTIISELGRKRYKDKMNLFNASQKIIQLKKEHAEADTGKKMSGNLKKQPTASKLVHMGSPVRRNVASMKGKPIPVTPDRTMSNLPQIAHKPSPSVAIPHGYHHHHHPNLPIMYPHRYGITQLPPPLPPPMPTTMSPPPNMPSPYQHRPRQFECNRPVKIPKKDSKEDSMKDSNLKVEKDDTISSSREAKIPHDEALHINSLMDHEFMDFEPDHITEDVFDHDNIDVFASPATAKNVEDEDILDMIKGDVWNLDMDNFNYDDEPFKFLAD</sequence>
<dbReference type="EMBL" id="JATAAI010000028">
    <property type="protein sequence ID" value="KAK1736699.1"/>
    <property type="molecule type" value="Genomic_DNA"/>
</dbReference>
<feature type="region of interest" description="Disordered" evidence="1">
    <location>
        <begin position="286"/>
        <end position="342"/>
    </location>
</feature>
<proteinExistence type="predicted"/>
<accession>A0AAD8XZV7</accession>
<name>A0AAD8XZV7_9STRA</name>